<dbReference type="KEGG" id="vg:36843201"/>
<protein>
    <submittedName>
        <fullName evidence="2">Uncharacterized protein</fullName>
    </submittedName>
</protein>
<proteinExistence type="predicted"/>
<evidence type="ECO:0000313" key="2">
    <source>
        <dbReference type="EMBL" id="AVK76488.1"/>
    </source>
</evidence>
<dbReference type="EMBL" id="MG011690">
    <property type="protein sequence ID" value="AVK76488.1"/>
    <property type="molecule type" value="Genomic_DNA"/>
</dbReference>
<dbReference type="GeneID" id="36843201"/>
<reference evidence="2" key="1">
    <citation type="journal article" date="2018" name="Nat. Commun.">
        <title>Diversity and evolution of the emerging Pandoraviridae family.</title>
        <authorList>
            <person name="Legendre M."/>
            <person name="Fabre E."/>
            <person name="Poirot O."/>
            <person name="Jeudy S."/>
            <person name="Lartigue A."/>
            <person name="Alempic J.M."/>
            <person name="Beucher L."/>
            <person name="Philippe N."/>
            <person name="Bertaux L."/>
            <person name="Christo-Foroux E."/>
            <person name="Labadie K."/>
            <person name="Coute Y."/>
            <person name="Abergel C."/>
            <person name="Claverie J.M."/>
        </authorList>
    </citation>
    <scope>NUCLEOTIDE SEQUENCE [LARGE SCALE GENOMIC DNA]</scope>
    <source>
        <strain evidence="2">Neocaledonia</strain>
    </source>
</reference>
<dbReference type="Proteomes" id="UP000249287">
    <property type="component" value="Segment"/>
</dbReference>
<dbReference type="RefSeq" id="YP_009482491.1">
    <property type="nucleotide sequence ID" value="NC_037666.1"/>
</dbReference>
<evidence type="ECO:0000256" key="1">
    <source>
        <dbReference type="SAM" id="MobiDB-lite"/>
    </source>
</evidence>
<name>A0A2U7UDE3_9VIRU</name>
<organism evidence="2">
    <name type="scientific">Pandoravirus neocaledonia</name>
    <dbReference type="NCBI Taxonomy" id="2107708"/>
    <lineage>
        <taxon>Viruses</taxon>
        <taxon>Pandoravirus</taxon>
    </lineage>
</organism>
<gene>
    <name evidence="2" type="ORF">pneo_cds_881</name>
</gene>
<accession>A0A2U7UDE3</accession>
<sequence length="162" mass="17836">MHYPDLQGKIQNCKGAADEAAALLAWRAARSCDGLGIVRSQGSLVSPLLTRCPFSSFRMPTKQTHPQDQKKRKKKEKRQDSLRGRGRVASGDLSRECCSVRALVAPLATGDTNRCVRTNAALTACNPTAGRGFWASRPNHGQFDAARAQTRVEYHKTNTNRK</sequence>
<feature type="region of interest" description="Disordered" evidence="1">
    <location>
        <begin position="56"/>
        <end position="91"/>
    </location>
</feature>